<keyword evidence="3" id="KW-0282">Flagellum</keyword>
<reference evidence="4" key="1">
    <citation type="submission" date="2017-04" db="EMBL/GenBank/DDBJ databases">
        <title>Genome evolution of the luminous symbionts of deep sea anglerfish.</title>
        <authorList>
            <person name="Hendry T.A."/>
        </authorList>
    </citation>
    <scope>NUCLEOTIDE SEQUENCE [LARGE SCALE GENOMIC DNA]</scope>
</reference>
<dbReference type="InterPro" id="IPR038610">
    <property type="entry name" value="FliK-like_C_sf"/>
</dbReference>
<accession>A0A2A5T1H4</accession>
<keyword evidence="4" id="KW-1185">Reference proteome</keyword>
<protein>
    <submittedName>
        <fullName evidence="3">Flagellar hook-length control protein FliK</fullName>
    </submittedName>
</protein>
<evidence type="ECO:0000313" key="4">
    <source>
        <dbReference type="Proteomes" id="UP000219020"/>
    </source>
</evidence>
<dbReference type="Pfam" id="PF02120">
    <property type="entry name" value="Flg_hook"/>
    <property type="match status" value="1"/>
</dbReference>
<evidence type="ECO:0000313" key="3">
    <source>
        <dbReference type="EMBL" id="PCS21991.1"/>
    </source>
</evidence>
<feature type="compositionally biased region" description="Polar residues" evidence="1">
    <location>
        <begin position="593"/>
        <end position="602"/>
    </location>
</feature>
<proteinExistence type="predicted"/>
<gene>
    <name evidence="3" type="ORF">BTN49_2456</name>
</gene>
<comment type="caution">
    <text evidence="3">The sequence shown here is derived from an EMBL/GenBank/DDBJ whole genome shotgun (WGS) entry which is preliminary data.</text>
</comment>
<dbReference type="AlphaFoldDB" id="A0A2A5T1H4"/>
<dbReference type="Gene3D" id="3.30.750.140">
    <property type="match status" value="1"/>
</dbReference>
<dbReference type="Proteomes" id="UP000219020">
    <property type="component" value="Unassembled WGS sequence"/>
</dbReference>
<keyword evidence="3" id="KW-0966">Cell projection</keyword>
<organism evidence="3 4">
    <name type="scientific">Candidatus Enterovibrio escicola</name>
    <dbReference type="NCBI Taxonomy" id="1927127"/>
    <lineage>
        <taxon>Bacteria</taxon>
        <taxon>Pseudomonadati</taxon>
        <taxon>Pseudomonadota</taxon>
        <taxon>Gammaproteobacteria</taxon>
        <taxon>Vibrionales</taxon>
        <taxon>Vibrionaceae</taxon>
        <taxon>Enterovibrio</taxon>
    </lineage>
</organism>
<dbReference type="RefSeq" id="WP_223823688.1">
    <property type="nucleotide sequence ID" value="NZ_CAWNJE010000037.1"/>
</dbReference>
<dbReference type="PANTHER" id="PTHR37533:SF2">
    <property type="entry name" value="FLAGELLAR HOOK-LENGTH CONTROL PROTEIN"/>
    <property type="match status" value="1"/>
</dbReference>
<feature type="region of interest" description="Disordered" evidence="1">
    <location>
        <begin position="591"/>
        <end position="631"/>
    </location>
</feature>
<dbReference type="InterPro" id="IPR021136">
    <property type="entry name" value="Flagellar_hook_control-like_C"/>
</dbReference>
<evidence type="ECO:0000256" key="1">
    <source>
        <dbReference type="SAM" id="MobiDB-lite"/>
    </source>
</evidence>
<dbReference type="GeneID" id="66952218"/>
<dbReference type="PANTHER" id="PTHR37533">
    <property type="entry name" value="FLAGELLAR HOOK-LENGTH CONTROL PROTEIN"/>
    <property type="match status" value="1"/>
</dbReference>
<dbReference type="CDD" id="cd17470">
    <property type="entry name" value="T3SS_Flik_C"/>
    <property type="match status" value="1"/>
</dbReference>
<sequence>MNSISFLLTDLPTRKTSFDETKGLLFSDVLSSDDKVFFAQLVQLVSGNGEVRSVSPKGVSASKDVASKKISSGEFRQNMFLSEKGGERTLLTTADVDTENIGLNTGKNMSTTAAEIEVLAMTFHTENGKDMNVNSMLKSHTKEEGEVLLRRLNKENTVLQNMDYKPAKSRIHVALEGKRFKGCQGKGLPFLGKIESSLGKATVQVAQHIVADHNFDFIPQVQQQSISNAPKMKRQIEGTILLKNVSDDDLSVLAYAVSQISSDEEISGRMYEPVLPSQVDVPSDPNEKLISSLQTEVQHSDNVEELTTIESLLTSATITLLYPQIKPLPALVEGKTNTEQFIKINFDQEWVGKASQKSQMQDAVKVILPFIIEGDALTPINELTTQGLTPPAQAIMSEASAVVYTAITPQAQQTIEILESCAIPFPISTMKVNHQPRQLAVSVLSSTQQLGEVKQIVSGVKAEHLVQQLASSFGNLGLITSAKLDSLVTPTAIQMNQNQDEVADILSERINRMLAKNLKLVDIRLDPPELGRIQIKLSMNQDQASVQFTVLNQQVKELVEQTIPRLRDMLQQQGLQLTQSSVQHQDAVDRQGFSENQSSPSSGKKDQQKGLRSIHGDDEQDTDLTRMNHDSDVKVSKVRVDYYA</sequence>
<keyword evidence="3" id="KW-0969">Cilium</keyword>
<feature type="compositionally biased region" description="Basic and acidic residues" evidence="1">
    <location>
        <begin position="603"/>
        <end position="631"/>
    </location>
</feature>
<name>A0A2A5T1H4_9GAMM</name>
<feature type="domain" description="Flagellar hook-length control protein-like C-terminal" evidence="2">
    <location>
        <begin position="508"/>
        <end position="587"/>
    </location>
</feature>
<dbReference type="InterPro" id="IPR052563">
    <property type="entry name" value="FliK"/>
</dbReference>
<evidence type="ECO:0000259" key="2">
    <source>
        <dbReference type="Pfam" id="PF02120"/>
    </source>
</evidence>
<dbReference type="EMBL" id="NBYY01000028">
    <property type="protein sequence ID" value="PCS21991.1"/>
    <property type="molecule type" value="Genomic_DNA"/>
</dbReference>